<evidence type="ECO:0000256" key="1">
    <source>
        <dbReference type="SAM" id="SignalP"/>
    </source>
</evidence>
<dbReference type="Gene3D" id="2.40.128.520">
    <property type="match status" value="1"/>
</dbReference>
<gene>
    <name evidence="3" type="ORF">G6N73_25065</name>
</gene>
<accession>A0A6G4WIC9</accession>
<dbReference type="InterPro" id="IPR019223">
    <property type="entry name" value="DUF2147"/>
</dbReference>
<dbReference type="Pfam" id="PF09917">
    <property type="entry name" value="DUF2147"/>
    <property type="match status" value="1"/>
</dbReference>
<proteinExistence type="predicted"/>
<dbReference type="EMBL" id="JAAKZF010000050">
    <property type="protein sequence ID" value="NGO54364.1"/>
    <property type="molecule type" value="Genomic_DNA"/>
</dbReference>
<dbReference type="AlphaFoldDB" id="A0A6G4WIC9"/>
<reference evidence="3 4" key="1">
    <citation type="submission" date="2020-02" db="EMBL/GenBank/DDBJ databases">
        <title>Genome sequence of strain CCNWXJ40-4.</title>
        <authorList>
            <person name="Gao J."/>
            <person name="Sun J."/>
        </authorList>
    </citation>
    <scope>NUCLEOTIDE SEQUENCE [LARGE SCALE GENOMIC DNA]</scope>
    <source>
        <strain evidence="3 4">CCNWXJ 40-4</strain>
    </source>
</reference>
<evidence type="ECO:0000259" key="2">
    <source>
        <dbReference type="Pfam" id="PF09917"/>
    </source>
</evidence>
<keyword evidence="4" id="KW-1185">Reference proteome</keyword>
<name>A0A6G4WIC9_9HYPH</name>
<comment type="caution">
    <text evidence="3">The sequence shown here is derived from an EMBL/GenBank/DDBJ whole genome shotgun (WGS) entry which is preliminary data.</text>
</comment>
<keyword evidence="1" id="KW-0732">Signal</keyword>
<dbReference type="Proteomes" id="UP001642900">
    <property type="component" value="Unassembled WGS sequence"/>
</dbReference>
<evidence type="ECO:0000313" key="4">
    <source>
        <dbReference type="Proteomes" id="UP001642900"/>
    </source>
</evidence>
<feature type="signal peptide" evidence="1">
    <location>
        <begin position="1"/>
        <end position="21"/>
    </location>
</feature>
<organism evidence="3 4">
    <name type="scientific">Allomesorhizobium camelthorni</name>
    <dbReference type="NCBI Taxonomy" id="475069"/>
    <lineage>
        <taxon>Bacteria</taxon>
        <taxon>Pseudomonadati</taxon>
        <taxon>Pseudomonadota</taxon>
        <taxon>Alphaproteobacteria</taxon>
        <taxon>Hyphomicrobiales</taxon>
        <taxon>Phyllobacteriaceae</taxon>
        <taxon>Allomesorhizobium</taxon>
    </lineage>
</organism>
<dbReference type="RefSeq" id="WP_165032611.1">
    <property type="nucleotide sequence ID" value="NZ_JAAKZF010000050.1"/>
</dbReference>
<feature type="domain" description="DUF2147" evidence="2">
    <location>
        <begin position="58"/>
        <end position="112"/>
    </location>
</feature>
<sequence>MFRRLSMALATTLLLAGAAYADPIEGNWKTQSGETAAIGDCGGGFCITLKTGKHAGKQIGKMNASGDNKYKGTITDPADDKTYSGSASLSGSSLNMTGCALKIFCKTQKWTKL</sequence>
<feature type="chain" id="PRO_5026149893" evidence="1">
    <location>
        <begin position="22"/>
        <end position="113"/>
    </location>
</feature>
<evidence type="ECO:0000313" key="3">
    <source>
        <dbReference type="EMBL" id="NGO54364.1"/>
    </source>
</evidence>
<protein>
    <submittedName>
        <fullName evidence="3">DUF2147 domain-containing protein</fullName>
    </submittedName>
</protein>